<dbReference type="Proteomes" id="UP000234881">
    <property type="component" value="Unassembled WGS sequence"/>
</dbReference>
<dbReference type="NCBIfam" id="TIGR02281">
    <property type="entry name" value="clan_AA_DTGA"/>
    <property type="match status" value="1"/>
</dbReference>
<dbReference type="GO" id="GO:0006508">
    <property type="term" value="P:proteolysis"/>
    <property type="evidence" value="ECO:0007669"/>
    <property type="project" value="InterPro"/>
</dbReference>
<dbReference type="InterPro" id="IPR011969">
    <property type="entry name" value="Clan_AA_Asp_peptidase_C"/>
</dbReference>
<dbReference type="SUPFAM" id="SSF50630">
    <property type="entry name" value="Acid proteases"/>
    <property type="match status" value="1"/>
</dbReference>
<reference evidence="2 3" key="1">
    <citation type="submission" date="2018-01" db="EMBL/GenBank/DDBJ databases">
        <title>The draft genome sequence of Cohaesibacter sp. H1304.</title>
        <authorList>
            <person name="Wang N.-N."/>
            <person name="Du Z.-J."/>
        </authorList>
    </citation>
    <scope>NUCLEOTIDE SEQUENCE [LARGE SCALE GENOMIC DNA]</scope>
    <source>
        <strain evidence="2 3">H1304</strain>
    </source>
</reference>
<dbReference type="RefSeq" id="WP_101535080.1">
    <property type="nucleotide sequence ID" value="NZ_JBFHIU010000047.1"/>
</dbReference>
<keyword evidence="3" id="KW-1185">Reference proteome</keyword>
<evidence type="ECO:0008006" key="4">
    <source>
        <dbReference type="Google" id="ProtNLM"/>
    </source>
</evidence>
<dbReference type="PROSITE" id="PS00141">
    <property type="entry name" value="ASP_PROTEASE"/>
    <property type="match status" value="1"/>
</dbReference>
<dbReference type="Pfam" id="PF13975">
    <property type="entry name" value="gag-asp_proteas"/>
    <property type="match status" value="1"/>
</dbReference>
<dbReference type="InterPro" id="IPR021109">
    <property type="entry name" value="Peptidase_aspartic_dom_sf"/>
</dbReference>
<dbReference type="CDD" id="cd05483">
    <property type="entry name" value="retropepsin_like_bacteria"/>
    <property type="match status" value="1"/>
</dbReference>
<comment type="caution">
    <text evidence="2">The sequence shown here is derived from an EMBL/GenBank/DDBJ whole genome shotgun (WGS) entry which is preliminary data.</text>
</comment>
<proteinExistence type="predicted"/>
<evidence type="ECO:0000256" key="1">
    <source>
        <dbReference type="SAM" id="MobiDB-lite"/>
    </source>
</evidence>
<dbReference type="OrthoDB" id="7595324at2"/>
<sequence>MMRLLILAVFAIGVFSQIPGLASVWLQENGYMETKANEKTAYSGHARRSGRSEEPEQGTWSAQSGRAILKSNKNGHYFTKAFLNGKPIRVVIDTGATYVALSYEDARRIGVMPQKSDFKYAMSTANGRVYYAGAKIRSVRIGQAEERDIEVRIAPKGALNITLMGMSFLRKLKTFKVENGKLLLES</sequence>
<dbReference type="GO" id="GO:0004190">
    <property type="term" value="F:aspartic-type endopeptidase activity"/>
    <property type="evidence" value="ECO:0007669"/>
    <property type="project" value="InterPro"/>
</dbReference>
<name>A0A2N5XMU0_9HYPH</name>
<dbReference type="InterPro" id="IPR034122">
    <property type="entry name" value="Retropepsin-like_bacterial"/>
</dbReference>
<protein>
    <recommendedName>
        <fullName evidence="4">TIGR02281 family clan AA aspartic protease</fullName>
    </recommendedName>
</protein>
<dbReference type="EMBL" id="PKUQ01000042">
    <property type="protein sequence ID" value="PLW75839.1"/>
    <property type="molecule type" value="Genomic_DNA"/>
</dbReference>
<feature type="region of interest" description="Disordered" evidence="1">
    <location>
        <begin position="37"/>
        <end position="62"/>
    </location>
</feature>
<dbReference type="AlphaFoldDB" id="A0A2N5XMU0"/>
<accession>A0A2N5XMU0</accession>
<dbReference type="InterPro" id="IPR001969">
    <property type="entry name" value="Aspartic_peptidase_AS"/>
</dbReference>
<gene>
    <name evidence="2" type="ORF">C0081_17195</name>
</gene>
<dbReference type="Gene3D" id="2.40.70.10">
    <property type="entry name" value="Acid Proteases"/>
    <property type="match status" value="1"/>
</dbReference>
<organism evidence="2 3">
    <name type="scientific">Cohaesibacter celericrescens</name>
    <dbReference type="NCBI Taxonomy" id="2067669"/>
    <lineage>
        <taxon>Bacteria</taxon>
        <taxon>Pseudomonadati</taxon>
        <taxon>Pseudomonadota</taxon>
        <taxon>Alphaproteobacteria</taxon>
        <taxon>Hyphomicrobiales</taxon>
        <taxon>Cohaesibacteraceae</taxon>
    </lineage>
</organism>
<evidence type="ECO:0000313" key="3">
    <source>
        <dbReference type="Proteomes" id="UP000234881"/>
    </source>
</evidence>
<evidence type="ECO:0000313" key="2">
    <source>
        <dbReference type="EMBL" id="PLW75839.1"/>
    </source>
</evidence>